<comment type="caution">
    <text evidence="2">The sequence shown here is derived from an EMBL/GenBank/DDBJ whole genome shotgun (WGS) entry which is preliminary data.</text>
</comment>
<sequence>MAKKMEIEMTSMKLSESYEVSFTRKPSRPNNDRLELFKIRAWADDADTNYVETQWIDPHPLFDQTIKFHNLTSPSTLRVRLEKKDNPAATKMFGMGSVSLDQLVGNGSVHFPSKADKEIEQEMTILDGEEQNTDFTFKVLIKQFKAEERKRFEALKPHESSPSPPIIQTTPPVSSNSTPLIKPLNCSKSALIFMINTNQYSLYRTPTVRYNAYESTKANHIWEPGGLLCRVFKTDGCGQIMEEQALSMTSIS</sequence>
<accession>A0A565B5Z5</accession>
<reference evidence="2" key="1">
    <citation type="submission" date="2019-07" db="EMBL/GenBank/DDBJ databases">
        <authorList>
            <person name="Dittberner H."/>
        </authorList>
    </citation>
    <scope>NUCLEOTIDE SEQUENCE [LARGE SCALE GENOMIC DNA]</scope>
</reference>
<dbReference type="EMBL" id="CABITT030000003">
    <property type="protein sequence ID" value="VVA96279.1"/>
    <property type="molecule type" value="Genomic_DNA"/>
</dbReference>
<organism evidence="2 3">
    <name type="scientific">Arabis nemorensis</name>
    <dbReference type="NCBI Taxonomy" id="586526"/>
    <lineage>
        <taxon>Eukaryota</taxon>
        <taxon>Viridiplantae</taxon>
        <taxon>Streptophyta</taxon>
        <taxon>Embryophyta</taxon>
        <taxon>Tracheophyta</taxon>
        <taxon>Spermatophyta</taxon>
        <taxon>Magnoliopsida</taxon>
        <taxon>eudicotyledons</taxon>
        <taxon>Gunneridae</taxon>
        <taxon>Pentapetalae</taxon>
        <taxon>rosids</taxon>
        <taxon>malvids</taxon>
        <taxon>Brassicales</taxon>
        <taxon>Brassicaceae</taxon>
        <taxon>Arabideae</taxon>
        <taxon>Arabis</taxon>
    </lineage>
</organism>
<feature type="region of interest" description="Disordered" evidence="1">
    <location>
        <begin position="154"/>
        <end position="179"/>
    </location>
</feature>
<proteinExistence type="predicted"/>
<gene>
    <name evidence="2" type="ORF">ANE_LOCUS6724</name>
</gene>
<evidence type="ECO:0000313" key="3">
    <source>
        <dbReference type="Proteomes" id="UP000489600"/>
    </source>
</evidence>
<protein>
    <submittedName>
        <fullName evidence="2">Uncharacterized protein</fullName>
    </submittedName>
</protein>
<feature type="compositionally biased region" description="Low complexity" evidence="1">
    <location>
        <begin position="166"/>
        <end position="175"/>
    </location>
</feature>
<dbReference type="AlphaFoldDB" id="A0A565B5Z5"/>
<evidence type="ECO:0000256" key="1">
    <source>
        <dbReference type="SAM" id="MobiDB-lite"/>
    </source>
</evidence>
<keyword evidence="3" id="KW-1185">Reference proteome</keyword>
<evidence type="ECO:0000313" key="2">
    <source>
        <dbReference type="EMBL" id="VVA96279.1"/>
    </source>
</evidence>
<name>A0A565B5Z5_9BRAS</name>
<dbReference type="Proteomes" id="UP000489600">
    <property type="component" value="Unassembled WGS sequence"/>
</dbReference>